<proteinExistence type="predicted"/>
<protein>
    <submittedName>
        <fullName evidence="1">Uncharacterized protein</fullName>
    </submittedName>
</protein>
<accession>A0A383TD79</accession>
<organism evidence="1 2">
    <name type="scientific">Trichococcus shcherbakoviae</name>
    <dbReference type="NCBI Taxonomy" id="2094020"/>
    <lineage>
        <taxon>Bacteria</taxon>
        <taxon>Bacillati</taxon>
        <taxon>Bacillota</taxon>
        <taxon>Bacilli</taxon>
        <taxon>Lactobacillales</taxon>
        <taxon>Carnobacteriaceae</taxon>
        <taxon>Trichococcus</taxon>
    </lineage>
</organism>
<evidence type="ECO:0000313" key="2">
    <source>
        <dbReference type="Proteomes" id="UP000262072"/>
    </source>
</evidence>
<evidence type="ECO:0000313" key="1">
    <source>
        <dbReference type="EMBL" id="SYZ78312.1"/>
    </source>
</evidence>
<sequence length="133" mass="15523">MEKRRIEYINTSLSKFDFIRIDNPHNLMIETNFEFQVRDDDYTSVRIIGTLNLADVGEKENPEIKNEMLTLVMESYFKIDNDKGNLELEELDEDVRLFMINKNLGELSLLVSNMTDKAYGTPIVLQNVLTEQL</sequence>
<dbReference type="RefSeq" id="WP_119092913.1">
    <property type="nucleotide sequence ID" value="NZ_UNRR01000016.1"/>
</dbReference>
<dbReference type="EMBL" id="UNRR01000016">
    <property type="protein sequence ID" value="SYZ78312.1"/>
    <property type="molecule type" value="Genomic_DNA"/>
</dbReference>
<gene>
    <name evidence="1" type="ORF">TART1_1096</name>
</gene>
<dbReference type="Proteomes" id="UP000262072">
    <property type="component" value="Unassembled WGS sequence"/>
</dbReference>
<name>A0A383TD79_9LACT</name>
<reference evidence="2" key="1">
    <citation type="submission" date="2018-05" db="EMBL/GenBank/DDBJ databases">
        <authorList>
            <person name="Strepis N."/>
        </authorList>
    </citation>
    <scope>NUCLEOTIDE SEQUENCE [LARGE SCALE GENOMIC DNA]</scope>
</reference>
<dbReference type="AlphaFoldDB" id="A0A383TD79"/>